<comment type="subcellular location">
    <subcellularLocation>
        <location evidence="1">Secreted</location>
    </subcellularLocation>
</comment>
<organism evidence="5 6">
    <name type="scientific">Nocardioides marmoriginsengisoli</name>
    <dbReference type="NCBI Taxonomy" id="661483"/>
    <lineage>
        <taxon>Bacteria</taxon>
        <taxon>Bacillati</taxon>
        <taxon>Actinomycetota</taxon>
        <taxon>Actinomycetes</taxon>
        <taxon>Propionibacteriales</taxon>
        <taxon>Nocardioidaceae</taxon>
        <taxon>Nocardioides</taxon>
    </lineage>
</organism>
<dbReference type="SUPFAM" id="SSF51120">
    <property type="entry name" value="beta-Roll"/>
    <property type="match status" value="4"/>
</dbReference>
<dbReference type="EMBL" id="RJSE01000008">
    <property type="protein sequence ID" value="RNL61024.1"/>
    <property type="molecule type" value="Genomic_DNA"/>
</dbReference>
<comment type="caution">
    <text evidence="5">The sequence shown here is derived from an EMBL/GenBank/DDBJ whole genome shotgun (WGS) entry which is preliminary data.</text>
</comment>
<evidence type="ECO:0000313" key="5">
    <source>
        <dbReference type="EMBL" id="RNL61024.1"/>
    </source>
</evidence>
<sequence length="912" mass="92035">MRRLPSLTALLLATSSLVGVGLLAAGPAAASLTDYPQDGWHATSVFDDGSTRSTTVIDCKSTIINNMGGGTSYDASGGWTYTPSAPTMPSTGITAAMGTEVNLDSGHPRVGESFYIHVWARSISTPCNLQGVVPVFQLPSGVTLDTSMQTFCFSDGVAENTATCPQPGSAKFQRADSTSGLANSYQILCGYASGCFDTYYWPAVYGHGFEFAIPVKSSKTFNGTVQGGAVINTGDVPTFYPLSSNLNVFAGNTGTGTTPPPTSASNATPDPGYAYRVRYDDPSTKTRATYELNTSMATAHGVLSRAEVFTNHVPGEVIFARDTTKAKLDALPTSAQTLVNNPNQIQQWTLGSIDNVGNSYLSEFDWRTSGVGSSPGMGVSPGTRYYWRYGFVAEPTGTTLATAKITWGEVQSFTKAPATCDGKAITVSIGLGELPTEGDDVIMGTPGNDSINGLGGNDTICGADGNDAIDGGAGKDAIWGAAGKDYLVGGAGNDVLHGGDGDDVLFPGGTYSATLGYDKDTALGEAGFDTVSYADADRITNPSDWADGIRFLAVPLTNPSGTANVIGAAGFDNVGSGADAPERFIGSPFNDRFDGAATPMIEVGGAGDDQFTSGSGAETMMPGAGADTVNGGPGDTVSYADLATGVTAILDSANPASDKISGIATLVGSRFNDTLRGGSGNDRIGGLAGNDAIYGSAGDDVLRGGTGNDTIYPGAGADKAYGDGGGDAVSYADVAGPVTASLAPGNPASDALIGISTLIGSPASDRLSGAAGADRILGGNGNDQLNGLGGNDYLDGGAGADTVNGGAGTDRVYGQAGNDALRGNEGADQIWGGSGRDRLDGGSGNDVLRGGADLDAVLGGAGADRLFGEAGADSLSGGAGADYLVGGPARDVCVGGPQRDRATTCEVRRGFP</sequence>
<accession>A0A3N0CC58</accession>
<name>A0A3N0CC58_9ACTN</name>
<protein>
    <recommendedName>
        <fullName evidence="7">Calcium-binding protein</fullName>
    </recommendedName>
</protein>
<feature type="chain" id="PRO_5018129822" description="Calcium-binding protein" evidence="4">
    <location>
        <begin position="31"/>
        <end position="912"/>
    </location>
</feature>
<dbReference type="InterPro" id="IPR018511">
    <property type="entry name" value="Hemolysin-typ_Ca-bd_CS"/>
</dbReference>
<keyword evidence="2" id="KW-0964">Secreted</keyword>
<dbReference type="AlphaFoldDB" id="A0A3N0CC58"/>
<dbReference type="PANTHER" id="PTHR38340:SF1">
    <property type="entry name" value="S-LAYER PROTEIN"/>
    <property type="match status" value="1"/>
</dbReference>
<dbReference type="InterPro" id="IPR050557">
    <property type="entry name" value="RTX_toxin/Mannuronan_C5-epim"/>
</dbReference>
<dbReference type="GO" id="GO:0005576">
    <property type="term" value="C:extracellular region"/>
    <property type="evidence" value="ECO:0007669"/>
    <property type="project" value="UniProtKB-SubCell"/>
</dbReference>
<dbReference type="PROSITE" id="PS00330">
    <property type="entry name" value="HEMOLYSIN_CALCIUM"/>
    <property type="match status" value="6"/>
</dbReference>
<dbReference type="Proteomes" id="UP000267128">
    <property type="component" value="Unassembled WGS sequence"/>
</dbReference>
<dbReference type="Pfam" id="PF00353">
    <property type="entry name" value="HemolysinCabind"/>
    <property type="match status" value="8"/>
</dbReference>
<keyword evidence="4" id="KW-0732">Signal</keyword>
<dbReference type="InterPro" id="IPR011049">
    <property type="entry name" value="Serralysin-like_metalloprot_C"/>
</dbReference>
<evidence type="ECO:0008006" key="7">
    <source>
        <dbReference type="Google" id="ProtNLM"/>
    </source>
</evidence>
<dbReference type="Gene3D" id="2.150.10.10">
    <property type="entry name" value="Serralysin-like metalloprotease, C-terminal"/>
    <property type="match status" value="6"/>
</dbReference>
<feature type="region of interest" description="Disordered" evidence="3">
    <location>
        <begin position="816"/>
        <end position="844"/>
    </location>
</feature>
<dbReference type="GO" id="GO:0005509">
    <property type="term" value="F:calcium ion binding"/>
    <property type="evidence" value="ECO:0007669"/>
    <property type="project" value="InterPro"/>
</dbReference>
<feature type="signal peptide" evidence="4">
    <location>
        <begin position="1"/>
        <end position="30"/>
    </location>
</feature>
<proteinExistence type="predicted"/>
<dbReference type="PANTHER" id="PTHR38340">
    <property type="entry name" value="S-LAYER PROTEIN"/>
    <property type="match status" value="1"/>
</dbReference>
<evidence type="ECO:0000313" key="6">
    <source>
        <dbReference type="Proteomes" id="UP000267128"/>
    </source>
</evidence>
<gene>
    <name evidence="5" type="ORF">EFK50_16690</name>
</gene>
<evidence type="ECO:0000256" key="1">
    <source>
        <dbReference type="ARBA" id="ARBA00004613"/>
    </source>
</evidence>
<dbReference type="OrthoDB" id="3765336at2"/>
<dbReference type="PRINTS" id="PR00313">
    <property type="entry name" value="CABNDNGRPT"/>
</dbReference>
<dbReference type="RefSeq" id="WP_123228741.1">
    <property type="nucleotide sequence ID" value="NZ_RJSE01000008.1"/>
</dbReference>
<evidence type="ECO:0000256" key="2">
    <source>
        <dbReference type="ARBA" id="ARBA00022525"/>
    </source>
</evidence>
<evidence type="ECO:0000256" key="4">
    <source>
        <dbReference type="SAM" id="SignalP"/>
    </source>
</evidence>
<reference evidence="5 6" key="1">
    <citation type="submission" date="2018-11" db="EMBL/GenBank/DDBJ databases">
        <authorList>
            <person name="Li F."/>
        </authorList>
    </citation>
    <scope>NUCLEOTIDE SEQUENCE [LARGE SCALE GENOMIC DNA]</scope>
    <source>
        <strain evidence="5 6">Gsoil 097</strain>
    </source>
</reference>
<dbReference type="InterPro" id="IPR001343">
    <property type="entry name" value="Hemolysn_Ca-bd"/>
</dbReference>
<evidence type="ECO:0000256" key="3">
    <source>
        <dbReference type="SAM" id="MobiDB-lite"/>
    </source>
</evidence>
<keyword evidence="6" id="KW-1185">Reference proteome</keyword>